<name>A0A6L2JBA1_TANCI</name>
<dbReference type="EMBL" id="BKCJ010000540">
    <property type="protein sequence ID" value="GEU34119.1"/>
    <property type="molecule type" value="Genomic_DNA"/>
</dbReference>
<gene>
    <name evidence="1" type="ORF">Tci_006097</name>
</gene>
<comment type="caution">
    <text evidence="1">The sequence shown here is derived from an EMBL/GenBank/DDBJ whole genome shotgun (WGS) entry which is preliminary data.</text>
</comment>
<evidence type="ECO:0000313" key="1">
    <source>
        <dbReference type="EMBL" id="GEU34119.1"/>
    </source>
</evidence>
<sequence length="113" mass="11959">MSCHRYSGILKVDPVGDCGYLKPECNSSGTDFFVVQTNASFDFSSFSGSFVSVDYLVRRDSLGGYELYNIRLVNGGAGDNVIEKGSGSFSVCLQSTRGGGVYTGVIGPDVDTS</sequence>
<accession>A0A6L2JBA1</accession>
<organism evidence="1">
    <name type="scientific">Tanacetum cinerariifolium</name>
    <name type="common">Dalmatian daisy</name>
    <name type="synonym">Chrysanthemum cinerariifolium</name>
    <dbReference type="NCBI Taxonomy" id="118510"/>
    <lineage>
        <taxon>Eukaryota</taxon>
        <taxon>Viridiplantae</taxon>
        <taxon>Streptophyta</taxon>
        <taxon>Embryophyta</taxon>
        <taxon>Tracheophyta</taxon>
        <taxon>Spermatophyta</taxon>
        <taxon>Magnoliopsida</taxon>
        <taxon>eudicotyledons</taxon>
        <taxon>Gunneridae</taxon>
        <taxon>Pentapetalae</taxon>
        <taxon>asterids</taxon>
        <taxon>campanulids</taxon>
        <taxon>Asterales</taxon>
        <taxon>Asteraceae</taxon>
        <taxon>Asteroideae</taxon>
        <taxon>Anthemideae</taxon>
        <taxon>Anthemidinae</taxon>
        <taxon>Tanacetum</taxon>
    </lineage>
</organism>
<dbReference type="AlphaFoldDB" id="A0A6L2JBA1"/>
<proteinExistence type="predicted"/>
<reference evidence="1" key="1">
    <citation type="journal article" date="2019" name="Sci. Rep.">
        <title>Draft genome of Tanacetum cinerariifolium, the natural source of mosquito coil.</title>
        <authorList>
            <person name="Yamashiro T."/>
            <person name="Shiraishi A."/>
            <person name="Satake H."/>
            <person name="Nakayama K."/>
        </authorList>
    </citation>
    <scope>NUCLEOTIDE SEQUENCE</scope>
</reference>
<protein>
    <submittedName>
        <fullName evidence="1">Uncharacterized protein</fullName>
    </submittedName>
</protein>